<dbReference type="GO" id="GO:0009523">
    <property type="term" value="C:photosystem II"/>
    <property type="evidence" value="ECO:0007669"/>
    <property type="project" value="UniProtKB-KW"/>
</dbReference>
<evidence type="ECO:0000256" key="2">
    <source>
        <dbReference type="ARBA" id="ARBA00022531"/>
    </source>
</evidence>
<dbReference type="GO" id="GO:0015979">
    <property type="term" value="P:photosynthesis"/>
    <property type="evidence" value="ECO:0007669"/>
    <property type="project" value="UniProtKB-UniRule"/>
</dbReference>
<comment type="subcellular location">
    <subcellularLocation>
        <location evidence="1">Membrane</location>
        <topology evidence="1">Single-pass membrane protein</topology>
    </subcellularLocation>
    <subcellularLocation>
        <location evidence="7">Plastid</location>
        <location evidence="7">Chloroplast thylakoid membrane</location>
        <topology evidence="7">Single-pass membrane protein</topology>
    </subcellularLocation>
</comment>
<evidence type="ECO:0000256" key="4">
    <source>
        <dbReference type="ARBA" id="ARBA00022989"/>
    </source>
</evidence>
<dbReference type="GeneID" id="24286227"/>
<comment type="subunit">
    <text evidence="7">PSII is composed of 1 copy each of membrane proteins PsbA, PsbB, PsbC, PsbD, PsbE, PsbF, PsbH, PsbI, PsbJ, PsbK, PsbL, PsbM, PsbT, PsbX, PsbY, PsbZ, Psb30/Ycf12, at least 3 peripheral proteins of the oxygen-evolving complex and a large number of cofactors. It forms dimeric complexes.</text>
</comment>
<dbReference type="InterPro" id="IPR036863">
    <property type="entry name" value="PSII_PsbH_sf"/>
</dbReference>
<dbReference type="GO" id="GO:0050821">
    <property type="term" value="P:protein stabilization"/>
    <property type="evidence" value="ECO:0007669"/>
    <property type="project" value="InterPro"/>
</dbReference>
<keyword evidence="4 7" id="KW-1133">Transmembrane helix</keyword>
<comment type="similarity">
    <text evidence="7">Belongs to the PsbH family.</text>
</comment>
<evidence type="ECO:0000256" key="1">
    <source>
        <dbReference type="ARBA" id="ARBA00004167"/>
    </source>
</evidence>
<evidence type="ECO:0000256" key="3">
    <source>
        <dbReference type="ARBA" id="ARBA00022692"/>
    </source>
</evidence>
<dbReference type="Pfam" id="PF00737">
    <property type="entry name" value="PsbH"/>
    <property type="match status" value="1"/>
</dbReference>
<dbReference type="AlphaFoldDB" id="A0A0F7R4L9"/>
<keyword evidence="3 7" id="KW-0812">Transmembrane</keyword>
<dbReference type="Gene3D" id="1.20.5.880">
    <property type="entry name" value="Photosystem II reaction center protein H"/>
    <property type="match status" value="1"/>
</dbReference>
<evidence type="ECO:0000313" key="8">
    <source>
        <dbReference type="EMBL" id="BAR72338.1"/>
    </source>
</evidence>
<dbReference type="SUPFAM" id="SSF161025">
    <property type="entry name" value="Photosystem II 10 kDa phosphoprotein PsbH"/>
    <property type="match status" value="1"/>
</dbReference>
<keyword evidence="8" id="KW-0934">Plastid</keyword>
<gene>
    <name evidence="7 8" type="primary">psbH</name>
</gene>
<evidence type="ECO:0000256" key="7">
    <source>
        <dbReference type="HAMAP-Rule" id="MF_00752"/>
    </source>
</evidence>
<dbReference type="RefSeq" id="YP_009139364.1">
    <property type="nucleotide sequence ID" value="NC_027093.1"/>
</dbReference>
<evidence type="ECO:0000256" key="5">
    <source>
        <dbReference type="ARBA" id="ARBA00023136"/>
    </source>
</evidence>
<protein>
    <recommendedName>
        <fullName evidence="7">Photosystem II reaction center protein H</fullName>
        <shortName evidence="7">PSII-H</shortName>
    </recommendedName>
</protein>
<dbReference type="PANTHER" id="PTHR34469:SF4">
    <property type="entry name" value="PHOTOSYSTEM II REACTION CENTER PROTEIN H"/>
    <property type="match status" value="1"/>
</dbReference>
<dbReference type="PANTHER" id="PTHR34469">
    <property type="entry name" value="PHOTOSYSTEM II REACTION CENTER PROTEIN H"/>
    <property type="match status" value="1"/>
</dbReference>
<accession>A0A0F7R4L9</accession>
<dbReference type="EMBL" id="LC008447">
    <property type="protein sequence ID" value="BAR72338.1"/>
    <property type="molecule type" value="Genomic_DNA"/>
</dbReference>
<keyword evidence="6 7" id="KW-0604">Photosystem II</keyword>
<dbReference type="GO" id="GO:0042301">
    <property type="term" value="F:phosphate ion binding"/>
    <property type="evidence" value="ECO:0007669"/>
    <property type="project" value="InterPro"/>
</dbReference>
<evidence type="ECO:0000256" key="6">
    <source>
        <dbReference type="ARBA" id="ARBA00023276"/>
    </source>
</evidence>
<keyword evidence="2 7" id="KW-0602">Photosynthesis</keyword>
<dbReference type="HAMAP" id="MF_00752">
    <property type="entry name" value="PSII_PsbH"/>
    <property type="match status" value="1"/>
</dbReference>
<dbReference type="GO" id="GO:0009535">
    <property type="term" value="C:chloroplast thylakoid membrane"/>
    <property type="evidence" value="ECO:0007669"/>
    <property type="project" value="UniProtKB-SubCell"/>
</dbReference>
<proteinExistence type="inferred from homology"/>
<name>A0A0F7R4L9_LEPCH</name>
<keyword evidence="8" id="KW-0150">Chloroplast</keyword>
<organism evidence="8">
    <name type="scientific">Lepidodinium chlorophorum</name>
    <name type="common">Dinoflagellate</name>
    <name type="synonym">Gymnodinium chlorophorum</name>
    <dbReference type="NCBI Taxonomy" id="107758"/>
    <lineage>
        <taxon>Eukaryota</taxon>
        <taxon>Sar</taxon>
        <taxon>Alveolata</taxon>
        <taxon>Dinophyceae</taxon>
        <taxon>Gymnodiniales</taxon>
        <taxon>Gymnodiniaceae</taxon>
        <taxon>Lepidodinium</taxon>
    </lineage>
</organism>
<reference evidence="8" key="1">
    <citation type="submission" date="2014-10" db="EMBL/GenBank/DDBJ databases">
        <title>The plastid genome of Lepidodinium chlorophorum.</title>
        <authorList>
            <person name="Kamikawa R."/>
            <person name="Tanifuji G."/>
            <person name="Kawachi M."/>
            <person name="Miyashita M."/>
            <person name="Hashimoto T."/>
            <person name="Inagaki Y."/>
        </authorList>
    </citation>
    <scope>NUCLEOTIDE SEQUENCE</scope>
</reference>
<keyword evidence="7" id="KW-0793">Thylakoid</keyword>
<comment type="function">
    <text evidence="7">One of the components of the core complex of photosystem II (PSII), required for its stability and/or assembly. PSII is a light-driven water:plastoquinone oxidoreductase that uses light energy to abstract electrons from H(2)O, generating O(2) and a proton gradient subsequently used for ATP formation. It consists of a core antenna complex that captures photons, and an electron transfer chain that converts photonic excitation into a charge separation.</text>
</comment>
<dbReference type="InterPro" id="IPR001056">
    <property type="entry name" value="PSII_PsbH"/>
</dbReference>
<geneLocation type="chloroplast" evidence="8"/>
<dbReference type="NCBIfam" id="NF002728">
    <property type="entry name" value="PRK02624.1"/>
    <property type="match status" value="1"/>
</dbReference>
<sequence length="78" mass="8661">MKLLIKKIQIKQDNIANCLITTVGTLLKPLNAEYGKVTPGWGTTPLMAAFITAFLFFLVIILELWNGSLLLESVPVSW</sequence>
<feature type="transmembrane region" description="Helical" evidence="7">
    <location>
        <begin position="46"/>
        <end position="65"/>
    </location>
</feature>
<keyword evidence="5 7" id="KW-0472">Membrane</keyword>